<evidence type="ECO:0000313" key="1">
    <source>
        <dbReference type="EMBL" id="KAI8025810.1"/>
    </source>
</evidence>
<accession>A0ACC0IJR4</accession>
<protein>
    <submittedName>
        <fullName evidence="1">Amidase</fullName>
    </submittedName>
</protein>
<organism evidence="1 2">
    <name type="scientific">Camellia lanceoleosa</name>
    <dbReference type="NCBI Taxonomy" id="1840588"/>
    <lineage>
        <taxon>Eukaryota</taxon>
        <taxon>Viridiplantae</taxon>
        <taxon>Streptophyta</taxon>
        <taxon>Embryophyta</taxon>
        <taxon>Tracheophyta</taxon>
        <taxon>Spermatophyta</taxon>
        <taxon>Magnoliopsida</taxon>
        <taxon>eudicotyledons</taxon>
        <taxon>Gunneridae</taxon>
        <taxon>Pentapetalae</taxon>
        <taxon>asterids</taxon>
        <taxon>Ericales</taxon>
        <taxon>Theaceae</taxon>
        <taxon>Camellia</taxon>
    </lineage>
</organism>
<sequence length="91" mass="9668">MESTLRNGESVVDIEDKSGVGGGVRDTYREGSRVLAIGGYPGINVPAGYDEDGTPYGICFGGLRGSEPKLIEIAYGFEQASKVRKPPSFKP</sequence>
<dbReference type="Proteomes" id="UP001060215">
    <property type="component" value="Chromosome 3"/>
</dbReference>
<evidence type="ECO:0000313" key="2">
    <source>
        <dbReference type="Proteomes" id="UP001060215"/>
    </source>
</evidence>
<proteinExistence type="predicted"/>
<reference evidence="1 2" key="1">
    <citation type="journal article" date="2022" name="Plant J.">
        <title>Chromosome-level genome of Camellia lanceoleosa provides a valuable resource for understanding genome evolution and self-incompatibility.</title>
        <authorList>
            <person name="Gong W."/>
            <person name="Xiao S."/>
            <person name="Wang L."/>
            <person name="Liao Z."/>
            <person name="Chang Y."/>
            <person name="Mo W."/>
            <person name="Hu G."/>
            <person name="Li W."/>
            <person name="Zhao G."/>
            <person name="Zhu H."/>
            <person name="Hu X."/>
            <person name="Ji K."/>
            <person name="Xiang X."/>
            <person name="Song Q."/>
            <person name="Yuan D."/>
            <person name="Jin S."/>
            <person name="Zhang L."/>
        </authorList>
    </citation>
    <scope>NUCLEOTIDE SEQUENCE [LARGE SCALE GENOMIC DNA]</scope>
    <source>
        <strain evidence="1">SQ_2022a</strain>
    </source>
</reference>
<gene>
    <name evidence="1" type="ORF">LOK49_LG02G03862</name>
</gene>
<comment type="caution">
    <text evidence="1">The sequence shown here is derived from an EMBL/GenBank/DDBJ whole genome shotgun (WGS) entry which is preliminary data.</text>
</comment>
<keyword evidence="2" id="KW-1185">Reference proteome</keyword>
<dbReference type="EMBL" id="CM045760">
    <property type="protein sequence ID" value="KAI8025810.1"/>
    <property type="molecule type" value="Genomic_DNA"/>
</dbReference>
<name>A0ACC0IJR4_9ERIC</name>